<evidence type="ECO:0000313" key="3">
    <source>
        <dbReference type="Proteomes" id="UP000320244"/>
    </source>
</evidence>
<organism evidence="2 3">
    <name type="scientific">Leekyejoonella antrihumi</name>
    <dbReference type="NCBI Taxonomy" id="1660198"/>
    <lineage>
        <taxon>Bacteria</taxon>
        <taxon>Bacillati</taxon>
        <taxon>Actinomycetota</taxon>
        <taxon>Actinomycetes</taxon>
        <taxon>Micrococcales</taxon>
        <taxon>Dermacoccaceae</taxon>
        <taxon>Leekyejoonella</taxon>
    </lineage>
</organism>
<proteinExistence type="predicted"/>
<dbReference type="EMBL" id="VCQV01000031">
    <property type="protein sequence ID" value="TWP34097.1"/>
    <property type="molecule type" value="Genomic_DNA"/>
</dbReference>
<dbReference type="Proteomes" id="UP000320244">
    <property type="component" value="Unassembled WGS sequence"/>
</dbReference>
<accession>A0A563DV06</accession>
<dbReference type="AlphaFoldDB" id="A0A563DV06"/>
<dbReference type="InterPro" id="IPR041519">
    <property type="entry name" value="HEPN_RiboL-PSP"/>
</dbReference>
<comment type="caution">
    <text evidence="2">The sequence shown here is derived from an EMBL/GenBank/DDBJ whole genome shotgun (WGS) entry which is preliminary data.</text>
</comment>
<reference evidence="2 3" key="1">
    <citation type="submission" date="2019-05" db="EMBL/GenBank/DDBJ databases">
        <authorList>
            <person name="Lee S.D."/>
        </authorList>
    </citation>
    <scope>NUCLEOTIDE SEQUENCE [LARGE SCALE GENOMIC DNA]</scope>
    <source>
        <strain evidence="2 3">C5-26</strain>
    </source>
</reference>
<evidence type="ECO:0000313" key="2">
    <source>
        <dbReference type="EMBL" id="TWP34097.1"/>
    </source>
</evidence>
<name>A0A563DV06_9MICO</name>
<reference evidence="2 3" key="2">
    <citation type="submission" date="2019-08" db="EMBL/GenBank/DDBJ databases">
        <title>Jejuicoccus antrihumi gen. nov., sp. nov., a new member of the family Dermacoccaceae isolated from a cave.</title>
        <authorList>
            <person name="Schumann P."/>
            <person name="Kim I.S."/>
        </authorList>
    </citation>
    <scope>NUCLEOTIDE SEQUENCE [LARGE SCALE GENOMIC DNA]</scope>
    <source>
        <strain evidence="2 3">C5-26</strain>
    </source>
</reference>
<feature type="domain" description="RiboL-PSP-HEPN" evidence="1">
    <location>
        <begin position="54"/>
        <end position="175"/>
    </location>
</feature>
<dbReference type="Pfam" id="PF18735">
    <property type="entry name" value="HEPN_RiboL-PSP"/>
    <property type="match status" value="1"/>
</dbReference>
<protein>
    <recommendedName>
        <fullName evidence="1">RiboL-PSP-HEPN domain-containing protein</fullName>
    </recommendedName>
</protein>
<evidence type="ECO:0000259" key="1">
    <source>
        <dbReference type="Pfam" id="PF18735"/>
    </source>
</evidence>
<sequence>MRQLLRSILIRSVMVSRGRAEAYKLWATLQTEYERHQEAIRAMNGSKELPLQTALKVQDDLRRYFCLRSAGFLEQVTFEVLHEYLRSKSSGPVHEFASSYFRHSPNLNAEAFVGLVTRFGTGHSERVNHFISAERKDALDTLLEVRNLVAHGLEIGGAKLSPDPHFKLCREIYDWLVEEFLDDVAAK</sequence>
<gene>
    <name evidence="2" type="ORF">FGL98_18480</name>
</gene>
<dbReference type="RefSeq" id="WP_146319215.1">
    <property type="nucleotide sequence ID" value="NZ_VCQV01000031.1"/>
</dbReference>
<keyword evidence="3" id="KW-1185">Reference proteome</keyword>
<dbReference type="OrthoDB" id="4202460at2"/>